<proteinExistence type="predicted"/>
<accession>A0AAN6LLR8</accession>
<dbReference type="AlphaFoldDB" id="A0AAN6LLR8"/>
<keyword evidence="4" id="KW-1185">Reference proteome</keyword>
<dbReference type="Proteomes" id="UP001280581">
    <property type="component" value="Unassembled WGS sequence"/>
</dbReference>
<evidence type="ECO:0000256" key="2">
    <source>
        <dbReference type="SAM" id="Phobius"/>
    </source>
</evidence>
<keyword evidence="2" id="KW-0812">Transmembrane</keyword>
<feature type="transmembrane region" description="Helical" evidence="2">
    <location>
        <begin position="202"/>
        <end position="221"/>
    </location>
</feature>
<dbReference type="Pfam" id="PF06966">
    <property type="entry name" value="DUF1295"/>
    <property type="match status" value="1"/>
</dbReference>
<gene>
    <name evidence="3" type="ORF">GRF29_216g824778</name>
</gene>
<sequence length="373" mass="42544">MLNLHPALSAALPAVKSLPECADYAKTVSPYLPQLYDLPQKILANINSIEGLQNVYLSTNPLVTALGFALFLTPVVLIVSEINKNYSQVDRLWSIIPVIYNSHYALWAHLAGIPTQRLDHVMAVTVLWGARLTFNYWRKGGYQIGSEDYRWNIVKDYTGPAVMFILNVVFISLAQNILLFSITTPTYVLLLSSRVTGNDLSFYDSVFSKLIFVLVLVEFFADQQQWNYHGAKEEYKKTAKVPKNYKYTREQLDCGFNTSGLWSWSRHPNFAAEQGVWVALYQWACWESQTYVNWCFVPAFAYLILFQASTWLTELLSARKYPDYRVYQKRVGKFLPKLGTTSMETLKSDATANGQKKQDLSNGVKATGSTRRR</sequence>
<evidence type="ECO:0008006" key="5">
    <source>
        <dbReference type="Google" id="ProtNLM"/>
    </source>
</evidence>
<comment type="caution">
    <text evidence="3">The sequence shown here is derived from an EMBL/GenBank/DDBJ whole genome shotgun (WGS) entry which is preliminary data.</text>
</comment>
<protein>
    <recommendedName>
        <fullName evidence="5">DUF1295-domain-containing protein</fullName>
    </recommendedName>
</protein>
<dbReference type="InterPro" id="IPR010721">
    <property type="entry name" value="UstE-like"/>
</dbReference>
<evidence type="ECO:0000313" key="4">
    <source>
        <dbReference type="Proteomes" id="UP001280581"/>
    </source>
</evidence>
<feature type="transmembrane region" description="Helical" evidence="2">
    <location>
        <begin position="62"/>
        <end position="80"/>
    </location>
</feature>
<dbReference type="PANTHER" id="PTHR32251">
    <property type="entry name" value="3-OXO-5-ALPHA-STEROID 4-DEHYDROGENASE"/>
    <property type="match status" value="1"/>
</dbReference>
<evidence type="ECO:0000256" key="1">
    <source>
        <dbReference type="SAM" id="MobiDB-lite"/>
    </source>
</evidence>
<dbReference type="EMBL" id="WVTA01000018">
    <property type="protein sequence ID" value="KAK3197641.1"/>
    <property type="molecule type" value="Genomic_DNA"/>
</dbReference>
<dbReference type="PANTHER" id="PTHR32251:SF23">
    <property type="entry name" value="3-OXO-5-ALPHA-STEROID 4-DEHYDROGENASE (DUF1295)"/>
    <property type="match status" value="1"/>
</dbReference>
<feature type="transmembrane region" description="Helical" evidence="2">
    <location>
        <begin position="157"/>
        <end position="182"/>
    </location>
</feature>
<evidence type="ECO:0000313" key="3">
    <source>
        <dbReference type="EMBL" id="KAK3197641.1"/>
    </source>
</evidence>
<reference evidence="3 4" key="1">
    <citation type="submission" date="2021-02" db="EMBL/GenBank/DDBJ databases">
        <title>Genome assembly of Pseudopithomyces chartarum.</title>
        <authorList>
            <person name="Jauregui R."/>
            <person name="Singh J."/>
            <person name="Voisey C."/>
        </authorList>
    </citation>
    <scope>NUCLEOTIDE SEQUENCE [LARGE SCALE GENOMIC DNA]</scope>
    <source>
        <strain evidence="3 4">AGR01</strain>
    </source>
</reference>
<dbReference type="GO" id="GO:0016020">
    <property type="term" value="C:membrane"/>
    <property type="evidence" value="ECO:0007669"/>
    <property type="project" value="TreeGrafter"/>
</dbReference>
<feature type="region of interest" description="Disordered" evidence="1">
    <location>
        <begin position="348"/>
        <end position="373"/>
    </location>
</feature>
<name>A0AAN6LLR8_9PLEO</name>
<organism evidence="3 4">
    <name type="scientific">Pseudopithomyces chartarum</name>
    <dbReference type="NCBI Taxonomy" id="1892770"/>
    <lineage>
        <taxon>Eukaryota</taxon>
        <taxon>Fungi</taxon>
        <taxon>Dikarya</taxon>
        <taxon>Ascomycota</taxon>
        <taxon>Pezizomycotina</taxon>
        <taxon>Dothideomycetes</taxon>
        <taxon>Pleosporomycetidae</taxon>
        <taxon>Pleosporales</taxon>
        <taxon>Massarineae</taxon>
        <taxon>Didymosphaeriaceae</taxon>
        <taxon>Pseudopithomyces</taxon>
    </lineage>
</organism>
<keyword evidence="2" id="KW-1133">Transmembrane helix</keyword>
<keyword evidence="2" id="KW-0472">Membrane</keyword>
<dbReference type="Gene3D" id="1.20.120.1630">
    <property type="match status" value="1"/>
</dbReference>